<dbReference type="GO" id="GO:0005615">
    <property type="term" value="C:extracellular space"/>
    <property type="evidence" value="ECO:0007669"/>
    <property type="project" value="TreeGrafter"/>
</dbReference>
<dbReference type="PANTHER" id="PTHR24023">
    <property type="entry name" value="COLLAGEN ALPHA"/>
    <property type="match status" value="1"/>
</dbReference>
<dbReference type="EMBL" id="JXSU01000007">
    <property type="protein sequence ID" value="KIS25008.1"/>
    <property type="molecule type" value="Genomic_DNA"/>
</dbReference>
<dbReference type="GO" id="GO:0030020">
    <property type="term" value="F:extracellular matrix structural constituent conferring tensile strength"/>
    <property type="evidence" value="ECO:0007669"/>
    <property type="project" value="TreeGrafter"/>
</dbReference>
<comment type="caution">
    <text evidence="2">The sequence shown here is derived from an EMBL/GenBank/DDBJ whole genome shotgun (WGS) entry which is preliminary data.</text>
</comment>
<dbReference type="GO" id="GO:0030198">
    <property type="term" value="P:extracellular matrix organization"/>
    <property type="evidence" value="ECO:0007669"/>
    <property type="project" value="TreeGrafter"/>
</dbReference>
<dbReference type="HOGENOM" id="CLU_001074_1_3_9"/>
<feature type="region of interest" description="Disordered" evidence="1">
    <location>
        <begin position="14"/>
        <end position="137"/>
    </location>
</feature>
<evidence type="ECO:0000313" key="2">
    <source>
        <dbReference type="EMBL" id="KIS25008.1"/>
    </source>
</evidence>
<organism evidence="2 3">
    <name type="scientific">Clostridium botulinum B2 450</name>
    <dbReference type="NCBI Taxonomy" id="1379739"/>
    <lineage>
        <taxon>Bacteria</taxon>
        <taxon>Bacillati</taxon>
        <taxon>Bacillota</taxon>
        <taxon>Clostridia</taxon>
        <taxon>Eubacteriales</taxon>
        <taxon>Clostridiaceae</taxon>
        <taxon>Clostridium</taxon>
    </lineage>
</organism>
<dbReference type="PATRIC" id="fig|1379739.3.peg.2727"/>
<proteinExistence type="predicted"/>
<gene>
    <name evidence="2" type="ORF">N495_11725</name>
</gene>
<sequence length="283" mass="27352">MICIPTCGRCTCPRGVTGPTGPQGITGPTGPQGVTGPTGPQGVTGPTGPQGITGPTGPQGITGPTGPQGITGPTGPQGITGPTGPQGVTGPTGPQGITGPTGPQGITGPTGPQGVTGPTGPQGITGPTGPQGITGPTGPLVTANNARITNAAIQTVDTGDPVSLSTNNVINGTAISHTPGTPFIILEPDQTYYASYEAASNLGNAGEGSAILQFNLNGSLVGGTQSEFSNLQSLNLPASSRFSLSSAAVFNTPGGAPSVLTLSNASGHPITVEGANVNIIKLE</sequence>
<protein>
    <submittedName>
        <fullName evidence="2">Uncharacterized protein</fullName>
    </submittedName>
</protein>
<name>A0A0D1A2I8_CLOBO</name>
<feature type="compositionally biased region" description="Low complexity" evidence="1">
    <location>
        <begin position="15"/>
        <end position="137"/>
    </location>
</feature>
<evidence type="ECO:0000313" key="3">
    <source>
        <dbReference type="Proteomes" id="UP000032250"/>
    </source>
</evidence>
<evidence type="ECO:0000256" key="1">
    <source>
        <dbReference type="SAM" id="MobiDB-lite"/>
    </source>
</evidence>
<reference evidence="2 3" key="1">
    <citation type="submission" date="2014-06" db="EMBL/GenBank/DDBJ databases">
        <title>Genome characterization of distinct group I Clostridium botulinum lineages.</title>
        <authorList>
            <person name="Giordani F."/>
            <person name="Anselmo A."/>
            <person name="Fillo S."/>
            <person name="Palozzi A.M."/>
            <person name="Fortunato A."/>
            <person name="Gentile B."/>
            <person name="Ciammaruconi A."/>
            <person name="Anniballi F."/>
            <person name="De Medici D."/>
            <person name="Lista F."/>
        </authorList>
    </citation>
    <scope>NUCLEOTIDE SEQUENCE [LARGE SCALE GENOMIC DNA]</scope>
    <source>
        <strain evidence="2 3">B2 450</strain>
    </source>
</reference>
<dbReference type="GO" id="GO:0031012">
    <property type="term" value="C:extracellular matrix"/>
    <property type="evidence" value="ECO:0007669"/>
    <property type="project" value="TreeGrafter"/>
</dbReference>
<dbReference type="Proteomes" id="UP000032250">
    <property type="component" value="Unassembled WGS sequence"/>
</dbReference>
<dbReference type="AlphaFoldDB" id="A0A0D1A2I8"/>
<dbReference type="InterPro" id="IPR050149">
    <property type="entry name" value="Collagen_superfamily"/>
</dbReference>
<dbReference type="InterPro" id="IPR008160">
    <property type="entry name" value="Collagen"/>
</dbReference>
<accession>A0A0D1A2I8</accession>
<dbReference type="Gene3D" id="2.60.120.40">
    <property type="match status" value="1"/>
</dbReference>
<dbReference type="Pfam" id="PF01391">
    <property type="entry name" value="Collagen"/>
    <property type="match status" value="2"/>
</dbReference>
<dbReference type="InterPro" id="IPR008983">
    <property type="entry name" value="Tumour_necrosis_fac-like_dom"/>
</dbReference>
<dbReference type="PANTHER" id="PTHR24023:SF1095">
    <property type="entry name" value="EGF-LIKE DOMAIN-CONTAINING PROTEIN"/>
    <property type="match status" value="1"/>
</dbReference>